<dbReference type="GO" id="GO:0043565">
    <property type="term" value="F:sequence-specific DNA binding"/>
    <property type="evidence" value="ECO:0007669"/>
    <property type="project" value="InterPro"/>
</dbReference>
<evidence type="ECO:0000256" key="3">
    <source>
        <dbReference type="ARBA" id="ARBA00023163"/>
    </source>
</evidence>
<name>F0FAI7_9BACT</name>
<keyword evidence="3" id="KW-0804">Transcription</keyword>
<dbReference type="SMART" id="SM00342">
    <property type="entry name" value="HTH_ARAC"/>
    <property type="match status" value="1"/>
</dbReference>
<feature type="transmembrane region" description="Helical" evidence="5">
    <location>
        <begin position="214"/>
        <end position="236"/>
    </location>
</feature>
<dbReference type="InterPro" id="IPR009057">
    <property type="entry name" value="Homeodomain-like_sf"/>
</dbReference>
<accession>F0FAI7</accession>
<dbReference type="InterPro" id="IPR018060">
    <property type="entry name" value="HTH_AraC"/>
</dbReference>
<comment type="caution">
    <text evidence="7">The sequence shown here is derived from an EMBL/GenBank/DDBJ whole genome shotgun (WGS) entry which is preliminary data.</text>
</comment>
<feature type="transmembrane region" description="Helical" evidence="5">
    <location>
        <begin position="84"/>
        <end position="104"/>
    </location>
</feature>
<evidence type="ECO:0000256" key="4">
    <source>
        <dbReference type="SAM" id="MobiDB-lite"/>
    </source>
</evidence>
<evidence type="ECO:0000256" key="5">
    <source>
        <dbReference type="SAM" id="Phobius"/>
    </source>
</evidence>
<dbReference type="InterPro" id="IPR018062">
    <property type="entry name" value="HTH_AraC-typ_CS"/>
</dbReference>
<evidence type="ECO:0000313" key="7">
    <source>
        <dbReference type="EMBL" id="EGC18911.1"/>
    </source>
</evidence>
<dbReference type="AlphaFoldDB" id="F0FAI7"/>
<dbReference type="PROSITE" id="PS01124">
    <property type="entry name" value="HTH_ARAC_FAMILY_2"/>
    <property type="match status" value="1"/>
</dbReference>
<dbReference type="STRING" id="888743.HMPREF9141_2604"/>
<dbReference type="HOGENOM" id="CLU_063396_0_0_10"/>
<proteinExistence type="predicted"/>
<feature type="region of interest" description="Disordered" evidence="4">
    <location>
        <begin position="362"/>
        <end position="381"/>
    </location>
</feature>
<keyword evidence="1" id="KW-0805">Transcription regulation</keyword>
<evidence type="ECO:0000259" key="6">
    <source>
        <dbReference type="PROSITE" id="PS01124"/>
    </source>
</evidence>
<dbReference type="eggNOG" id="COG2207">
    <property type="taxonomic scope" value="Bacteria"/>
</dbReference>
<keyword evidence="8" id="KW-1185">Reference proteome</keyword>
<organism evidence="7 8">
    <name type="scientific">Prevotella multiformis DSM 16608</name>
    <dbReference type="NCBI Taxonomy" id="888743"/>
    <lineage>
        <taxon>Bacteria</taxon>
        <taxon>Pseudomonadati</taxon>
        <taxon>Bacteroidota</taxon>
        <taxon>Bacteroidia</taxon>
        <taxon>Bacteroidales</taxon>
        <taxon>Prevotellaceae</taxon>
        <taxon>Prevotella</taxon>
    </lineage>
</organism>
<dbReference type="EMBL" id="AEWX01000043">
    <property type="protein sequence ID" value="EGC18911.1"/>
    <property type="molecule type" value="Genomic_DNA"/>
</dbReference>
<dbReference type="Pfam" id="PF12833">
    <property type="entry name" value="HTH_18"/>
    <property type="match status" value="1"/>
</dbReference>
<evidence type="ECO:0000256" key="1">
    <source>
        <dbReference type="ARBA" id="ARBA00023015"/>
    </source>
</evidence>
<dbReference type="PROSITE" id="PS00041">
    <property type="entry name" value="HTH_ARAC_FAMILY_1"/>
    <property type="match status" value="1"/>
</dbReference>
<dbReference type="PANTHER" id="PTHR43280:SF2">
    <property type="entry name" value="HTH-TYPE TRANSCRIPTIONAL REGULATOR EXSA"/>
    <property type="match status" value="1"/>
</dbReference>
<keyword evidence="5" id="KW-1133">Transmembrane helix</keyword>
<protein>
    <submittedName>
        <fullName evidence="7">Transcriptional regulator, AraC family</fullName>
    </submittedName>
</protein>
<dbReference type="SUPFAM" id="SSF46689">
    <property type="entry name" value="Homeodomain-like"/>
    <property type="match status" value="1"/>
</dbReference>
<feature type="compositionally biased region" description="Basic residues" evidence="4">
    <location>
        <begin position="362"/>
        <end position="371"/>
    </location>
</feature>
<gene>
    <name evidence="7" type="ORF">HMPREF9141_2604</name>
</gene>
<keyword evidence="5" id="KW-0472">Membrane</keyword>
<keyword evidence="2" id="KW-0238">DNA-binding</keyword>
<sequence>MRPTKETAMNQQINLFNSLLFTEWATLATLGICLLALQKHKKPTYPIYTRARYLLAIDFLLFALDPFLYWLTEEGICRIPQLGVIGLGLYLVVAVLLSMTYIPFVQPDYITRKKVFLNILLLAGSLSALFSGAVTGGVFSLASRIAVTAVLLVTVCLFGIRFYSYYQKAQQKMDNFYADNFKQSITRLSSSVTLIVILGISSCSAPFFPHWGIAIHKTLCFLSAIYVFLSFINYMFNVDFVALAVGLPQENGRLSKSTIEKLQRHTRRWQETPGALTKNITINDVSRQLGTNRAYLSLYLNTYLDTTFTEWIGRIRLRKAKSLLASDAIMTMEQIAEAAGFTSASAFSHYFKAHEGLSPKLWRRQNRHRKTTQAEGKEDTE</sequence>
<feature type="transmembrane region" description="Helical" evidence="5">
    <location>
        <begin position="185"/>
        <end position="208"/>
    </location>
</feature>
<feature type="transmembrane region" description="Helical" evidence="5">
    <location>
        <begin position="116"/>
        <end position="139"/>
    </location>
</feature>
<dbReference type="GO" id="GO:0003700">
    <property type="term" value="F:DNA-binding transcription factor activity"/>
    <property type="evidence" value="ECO:0007669"/>
    <property type="project" value="InterPro"/>
</dbReference>
<dbReference type="Proteomes" id="UP000005697">
    <property type="component" value="Unassembled WGS sequence"/>
</dbReference>
<feature type="transmembrane region" description="Helical" evidence="5">
    <location>
        <begin position="53"/>
        <end position="72"/>
    </location>
</feature>
<feature type="domain" description="HTH araC/xylS-type" evidence="6">
    <location>
        <begin position="276"/>
        <end position="365"/>
    </location>
</feature>
<reference evidence="7 8" key="1">
    <citation type="submission" date="2011-01" db="EMBL/GenBank/DDBJ databases">
        <authorList>
            <person name="Muzny D."/>
            <person name="Qin X."/>
            <person name="Deng J."/>
            <person name="Jiang H."/>
            <person name="Liu Y."/>
            <person name="Qu J."/>
            <person name="Song X.-Z."/>
            <person name="Zhang L."/>
            <person name="Thornton R."/>
            <person name="Coyle M."/>
            <person name="Francisco L."/>
            <person name="Jackson L."/>
            <person name="Javaid M."/>
            <person name="Korchina V."/>
            <person name="Kovar C."/>
            <person name="Mata R."/>
            <person name="Mathew T."/>
            <person name="Ngo R."/>
            <person name="Nguyen L."/>
            <person name="Nguyen N."/>
            <person name="Okwuonu G."/>
            <person name="Ongeri F."/>
            <person name="Pham C."/>
            <person name="Simmons D."/>
            <person name="Wilczek-Boney K."/>
            <person name="Hale W."/>
            <person name="Jakkamsetti A."/>
            <person name="Pham P."/>
            <person name="Ruth R."/>
            <person name="San Lucas F."/>
            <person name="Warren J."/>
            <person name="Zhang J."/>
            <person name="Zhao Z."/>
            <person name="Zhou C."/>
            <person name="Zhu D."/>
            <person name="Lee S."/>
            <person name="Bess C."/>
            <person name="Blankenburg K."/>
            <person name="Forbes L."/>
            <person name="Fu Q."/>
            <person name="Gubbala S."/>
            <person name="Hirani K."/>
            <person name="Jayaseelan J.C."/>
            <person name="Lara F."/>
            <person name="Munidasa M."/>
            <person name="Palculict T."/>
            <person name="Patil S."/>
            <person name="Pu L.-L."/>
            <person name="Saada N."/>
            <person name="Tang L."/>
            <person name="Weissenberger G."/>
            <person name="Zhu Y."/>
            <person name="Hemphill L."/>
            <person name="Shang Y."/>
            <person name="Youmans B."/>
            <person name="Ayvaz T."/>
            <person name="Ross M."/>
            <person name="Santibanez J."/>
            <person name="Aqrawi P."/>
            <person name="Gross S."/>
            <person name="Joshi V."/>
            <person name="Fowler G."/>
            <person name="Nazareth L."/>
            <person name="Reid J."/>
            <person name="Worley K."/>
            <person name="Petrosino J."/>
            <person name="Highlander S."/>
            <person name="Gibbs R."/>
        </authorList>
    </citation>
    <scope>NUCLEOTIDE SEQUENCE [LARGE SCALE GENOMIC DNA]</scope>
    <source>
        <strain evidence="7 8">DSM 16608</strain>
    </source>
</reference>
<evidence type="ECO:0000313" key="8">
    <source>
        <dbReference type="Proteomes" id="UP000005697"/>
    </source>
</evidence>
<feature type="transmembrane region" description="Helical" evidence="5">
    <location>
        <begin position="15"/>
        <end position="37"/>
    </location>
</feature>
<evidence type="ECO:0000256" key="2">
    <source>
        <dbReference type="ARBA" id="ARBA00023125"/>
    </source>
</evidence>
<dbReference type="PANTHER" id="PTHR43280">
    <property type="entry name" value="ARAC-FAMILY TRANSCRIPTIONAL REGULATOR"/>
    <property type="match status" value="1"/>
</dbReference>
<dbReference type="Gene3D" id="1.10.10.60">
    <property type="entry name" value="Homeodomain-like"/>
    <property type="match status" value="1"/>
</dbReference>
<keyword evidence="5" id="KW-0812">Transmembrane</keyword>
<feature type="transmembrane region" description="Helical" evidence="5">
    <location>
        <begin position="145"/>
        <end position="164"/>
    </location>
</feature>